<dbReference type="GO" id="GO:1990116">
    <property type="term" value="P:ribosome-associated ubiquitin-dependent protein catabolic process"/>
    <property type="evidence" value="ECO:0007669"/>
    <property type="project" value="TreeGrafter"/>
</dbReference>
<dbReference type="InterPro" id="IPR021846">
    <property type="entry name" value="NFACT-C"/>
</dbReference>
<evidence type="ECO:0000256" key="1">
    <source>
        <dbReference type="ARBA" id="ARBA00004496"/>
    </source>
</evidence>
<dbReference type="AlphaFoldDB" id="A0A060TCW5"/>
<evidence type="ECO:0000256" key="4">
    <source>
        <dbReference type="ARBA" id="ARBA00023054"/>
    </source>
</evidence>
<dbReference type="PhylomeDB" id="A0A060TCW5"/>
<evidence type="ECO:0000256" key="2">
    <source>
        <dbReference type="ARBA" id="ARBA00008318"/>
    </source>
</evidence>
<evidence type="ECO:0000256" key="6">
    <source>
        <dbReference type="SAM" id="MobiDB-lite"/>
    </source>
</evidence>
<feature type="compositionally biased region" description="Low complexity" evidence="6">
    <location>
        <begin position="779"/>
        <end position="792"/>
    </location>
</feature>
<feature type="compositionally biased region" description="Acidic residues" evidence="6">
    <location>
        <begin position="480"/>
        <end position="500"/>
    </location>
</feature>
<evidence type="ECO:0000313" key="9">
    <source>
        <dbReference type="EMBL" id="CDP38950.1"/>
    </source>
</evidence>
<dbReference type="FunFam" id="2.30.310.10:FF:000003">
    <property type="entry name" value="Zinc knuckle domain containing protein"/>
    <property type="match status" value="1"/>
</dbReference>
<comment type="subcellular location">
    <subcellularLocation>
        <location evidence="1">Cytoplasm</location>
    </subcellularLocation>
</comment>
<feature type="domain" description="NFACT protein C-terminal" evidence="8">
    <location>
        <begin position="1000"/>
        <end position="1096"/>
    </location>
</feature>
<protein>
    <recommendedName>
        <fullName evidence="5">Ribosome quality control complex subunit 2</fullName>
    </recommendedName>
</protein>
<feature type="region of interest" description="Disordered" evidence="6">
    <location>
        <begin position="729"/>
        <end position="968"/>
    </location>
</feature>
<dbReference type="InterPro" id="IPR051608">
    <property type="entry name" value="RQC_Subunit_NEMF"/>
</dbReference>
<evidence type="ECO:0000259" key="8">
    <source>
        <dbReference type="Pfam" id="PF11923"/>
    </source>
</evidence>
<keyword evidence="4" id="KW-0175">Coiled coil</keyword>
<reference evidence="9" key="2">
    <citation type="submission" date="2014-06" db="EMBL/GenBank/DDBJ databases">
        <title>The complete genome of Blastobotrys (Arxula) adeninivorans LS3 - a yeast of biotechnological interest.</title>
        <authorList>
            <person name="Kunze G."/>
            <person name="Gaillardin C."/>
            <person name="Czernicka M."/>
            <person name="Durrens P."/>
            <person name="Martin T."/>
            <person name="Boer E."/>
            <person name="Gabaldon T."/>
            <person name="Cruz J."/>
            <person name="Talla E."/>
            <person name="Marck C."/>
            <person name="Goffeau A."/>
            <person name="Barbe V."/>
            <person name="Baret P."/>
            <person name="Baronian K."/>
            <person name="Beier S."/>
            <person name="Bleykasten C."/>
            <person name="Bode R."/>
            <person name="Casaregola S."/>
            <person name="Despons L."/>
            <person name="Fairhead C."/>
            <person name="Giersberg M."/>
            <person name="Gierski P."/>
            <person name="Hahnel U."/>
            <person name="Hartmann A."/>
            <person name="Jankowska D."/>
            <person name="Jubin C."/>
            <person name="Jung P."/>
            <person name="Lafontaine I."/>
            <person name="Leh-Louis V."/>
            <person name="Lemaire M."/>
            <person name="Marcet-Houben M."/>
            <person name="Mascher M."/>
            <person name="Morel G."/>
            <person name="Richard G.-F."/>
            <person name="Riechen J."/>
            <person name="Sacerdot C."/>
            <person name="Sarkar A."/>
            <person name="Savel G."/>
            <person name="Schacherer J."/>
            <person name="Sherman D."/>
            <person name="Straub M.-L."/>
            <person name="Stein N."/>
            <person name="Thierry A."/>
            <person name="Trautwein-Schult A."/>
            <person name="Westhof E."/>
            <person name="Worch S."/>
            <person name="Dujon B."/>
            <person name="Souciet J.-L."/>
            <person name="Wincker P."/>
            <person name="Scholz U."/>
            <person name="Neuveglise N."/>
        </authorList>
    </citation>
    <scope>NUCLEOTIDE SEQUENCE</scope>
    <source>
        <strain evidence="9">LS3</strain>
    </source>
</reference>
<gene>
    <name evidence="9" type="ORF">GNLVRS02_ARAD1D46310g</name>
</gene>
<feature type="compositionally biased region" description="Polar residues" evidence="6">
    <location>
        <begin position="730"/>
        <end position="746"/>
    </location>
</feature>
<evidence type="ECO:0000256" key="5">
    <source>
        <dbReference type="ARBA" id="ARBA00070414"/>
    </source>
</evidence>
<name>A0A060TCW5_BLAAD</name>
<accession>A0A060TCW5</accession>
<dbReference type="EMBL" id="HG937694">
    <property type="protein sequence ID" value="CDP38950.1"/>
    <property type="molecule type" value="Genomic_DNA"/>
</dbReference>
<feature type="region of interest" description="Disordered" evidence="6">
    <location>
        <begin position="186"/>
        <end position="214"/>
    </location>
</feature>
<feature type="compositionally biased region" description="Acidic residues" evidence="6">
    <location>
        <begin position="754"/>
        <end position="769"/>
    </location>
</feature>
<dbReference type="GO" id="GO:0005737">
    <property type="term" value="C:cytoplasm"/>
    <property type="evidence" value="ECO:0007669"/>
    <property type="project" value="UniProtKB-SubCell"/>
</dbReference>
<feature type="compositionally biased region" description="Basic residues" evidence="6">
    <location>
        <begin position="910"/>
        <end position="923"/>
    </location>
</feature>
<feature type="region of interest" description="Disordered" evidence="6">
    <location>
        <begin position="479"/>
        <end position="508"/>
    </location>
</feature>
<feature type="compositionally biased region" description="Basic and acidic residues" evidence="6">
    <location>
        <begin position="897"/>
        <end position="906"/>
    </location>
</feature>
<dbReference type="GO" id="GO:0000049">
    <property type="term" value="F:tRNA binding"/>
    <property type="evidence" value="ECO:0007669"/>
    <property type="project" value="TreeGrafter"/>
</dbReference>
<dbReference type="Pfam" id="PF05833">
    <property type="entry name" value="NFACT_N"/>
    <property type="match status" value="1"/>
</dbReference>
<dbReference type="GO" id="GO:1990112">
    <property type="term" value="C:RQC complex"/>
    <property type="evidence" value="ECO:0007669"/>
    <property type="project" value="TreeGrafter"/>
</dbReference>
<feature type="domain" description="NFACT RNA-binding" evidence="7">
    <location>
        <begin position="584"/>
        <end position="689"/>
    </location>
</feature>
<proteinExistence type="inferred from homology"/>
<dbReference type="InterPro" id="IPR008532">
    <property type="entry name" value="NFACT_RNA-bd"/>
</dbReference>
<dbReference type="Gene3D" id="2.30.310.10">
    <property type="entry name" value="ibrinogen binding protein from staphylococcus aureus domain"/>
    <property type="match status" value="1"/>
</dbReference>
<dbReference type="Pfam" id="PF05670">
    <property type="entry name" value="NFACT-R_1"/>
    <property type="match status" value="1"/>
</dbReference>
<feature type="compositionally biased region" description="Basic and acidic residues" evidence="6">
    <location>
        <begin position="945"/>
        <end position="968"/>
    </location>
</feature>
<dbReference type="PANTHER" id="PTHR15239:SF6">
    <property type="entry name" value="RIBOSOME QUALITY CONTROL COMPLEX SUBUNIT NEMF"/>
    <property type="match status" value="1"/>
</dbReference>
<dbReference type="GO" id="GO:0072344">
    <property type="term" value="P:rescue of stalled ribosome"/>
    <property type="evidence" value="ECO:0007669"/>
    <property type="project" value="TreeGrafter"/>
</dbReference>
<evidence type="ECO:0000256" key="3">
    <source>
        <dbReference type="ARBA" id="ARBA00022490"/>
    </source>
</evidence>
<comment type="similarity">
    <text evidence="2">Belongs to the NEMF family.</text>
</comment>
<dbReference type="GO" id="GO:0043023">
    <property type="term" value="F:ribosomal large subunit binding"/>
    <property type="evidence" value="ECO:0007669"/>
    <property type="project" value="TreeGrafter"/>
</dbReference>
<feature type="compositionally biased region" description="Basic and acidic residues" evidence="6">
    <location>
        <begin position="924"/>
        <end position="937"/>
    </location>
</feature>
<keyword evidence="3" id="KW-0963">Cytoplasm</keyword>
<organism evidence="9">
    <name type="scientific">Blastobotrys adeninivorans</name>
    <name type="common">Yeast</name>
    <name type="synonym">Arxula adeninivorans</name>
    <dbReference type="NCBI Taxonomy" id="409370"/>
    <lineage>
        <taxon>Eukaryota</taxon>
        <taxon>Fungi</taxon>
        <taxon>Dikarya</taxon>
        <taxon>Ascomycota</taxon>
        <taxon>Saccharomycotina</taxon>
        <taxon>Dipodascomycetes</taxon>
        <taxon>Dipodascales</taxon>
        <taxon>Trichomonascaceae</taxon>
        <taxon>Blastobotrys</taxon>
    </lineage>
</organism>
<dbReference type="Pfam" id="PF11923">
    <property type="entry name" value="NFACT-C"/>
    <property type="match status" value="1"/>
</dbReference>
<evidence type="ECO:0000259" key="7">
    <source>
        <dbReference type="Pfam" id="PF05670"/>
    </source>
</evidence>
<reference evidence="9" key="1">
    <citation type="submission" date="2014-02" db="EMBL/GenBank/DDBJ databases">
        <authorList>
            <person name="Genoscope - CEA"/>
        </authorList>
    </citation>
    <scope>NUCLEOTIDE SEQUENCE</scope>
    <source>
        <strain evidence="9">LS3</strain>
    </source>
</reference>
<sequence length="1117" mass="125737">MKQRFSYLDLKIIQSELQAQILNYRLQNIYDLTTSSRHFLLKFQVPDSKKLVMVDPGFRIHVTEFSRSTAPSPSSFVTKLRKHLKTRRLNQIRLAPLNRVLVLSFSDGNLYHLVFEFFAGGNMILLDQDYKILSLQRVVSASETHSRCAVGEIYPLDEYFAQTAENSDGNSLSELKQWIGVNRVDEEGGEEDTRDQENPLQNTTEHSKGSKQKKSAKLTLKKLLYTKLPGIATGPLDAALRDNGINPDANAADFQDDSSLQSIIKAVESAQQQTEKLVSQEHVPGFILAKKNNRFDTEKHQELLRARNITPQEALSPHINSIDPHNIEYLYEEFQPFRPKVPEKDPENYKVIETLTYSQAVDIYFSTIEATKLSLRVANQEQVAEKRLNAAKAEKNKRIRSLTEVQRKSYMLGRALEDNAFLVEDAANAVRGLIQQGMDWTDMEKLIKVEKSRDNPVADIIHLPLNLSKNKISLLLPEPKEDDAESESDSDADSDSDSESESNSKQKRRVKVEIDLGLSAWANARSYFDVKKTAQAKQERTEKAADKAYVNAEKKIKRDLEQALEKERNQQTVHTIREPFWFEKFYWFVSSDGYLCLAGRDSMQNELLFRRHFKPGDIFVHCEVPGASVVIIKNHFTGTDTVPPGTLAQAGAFSIASSSKAWESKMNPSAWWARYDQVPKISPQGDIVSIDHIVVKGEKGHLPPSQMDMGLGFYWLVGEESKHLYIKEGASTSSRQSPSRQDTPEPSTEAAGEVNDDVDGDSSDEEEFPDTQIPDSEQVENNSSENASQQNEKAVEEDDRTDQADQGSEIVEEKPKPQPAEVTESTAGTDDGESLRSRSESPLTGPKRLSAKERRELRKKRKGGANATEQREEDEEKESSSSLAVKDIESALAGLKMKKDTREEQAQKPPKVRGKKGKLKKMAKYADQDEEDRRIRMELLGSTKGVEEAKAKEEEARKKKEEQERIRKELAERAKQAELKRLAAEEEEADANEGQFKFPIDTMVPKLAPGDTPIGVVPVFGPWQAISKLKYKFKMQPGTVKKGKAVKEICHALGNAKTDPNGQDPDYAWASEISMVRSMKDTDILLPIAISKMKVVIPGTNMNQPNKTKGKGKKGKR</sequence>
<dbReference type="PANTHER" id="PTHR15239">
    <property type="entry name" value="NUCLEAR EXPORT MEDIATOR FACTOR NEMF"/>
    <property type="match status" value="1"/>
</dbReference>